<organism evidence="1 2">
    <name type="scientific">Tomitella fengzijianii</name>
    <dbReference type="NCBI Taxonomy" id="2597660"/>
    <lineage>
        <taxon>Bacteria</taxon>
        <taxon>Bacillati</taxon>
        <taxon>Actinomycetota</taxon>
        <taxon>Actinomycetes</taxon>
        <taxon>Mycobacteriales</taxon>
        <taxon>Tomitella</taxon>
    </lineage>
</organism>
<dbReference type="InterPro" id="IPR011335">
    <property type="entry name" value="Restrct_endonuc-II-like"/>
</dbReference>
<sequence>MLTPYLRALAVWEWSRGEVVLSDVSAAAVMGAGYLGDHRDASCISRAPRRCRAWVHVHQDHLDESDVRRVRGVRVTSPVRTAFDVARRVPYPQSVEVVDALYQATNLTRAVLAEYSRTHRGLRGGPRVPAVIEASDEGAESVWETRARLAVVAAGLPPPRTQVDIRRADGSFIARVDMCWPEYRVVFEYDGDAPHATTAQRDRDIVRWNDLHEAGYVVIRVRAPHLRDGAAKALGQLRSALRAAGAPV</sequence>
<dbReference type="SUPFAM" id="SSF52980">
    <property type="entry name" value="Restriction endonuclease-like"/>
    <property type="match status" value="1"/>
</dbReference>
<dbReference type="OrthoDB" id="3173471at2"/>
<dbReference type="EMBL" id="CP041765">
    <property type="protein sequence ID" value="QDQ98453.1"/>
    <property type="molecule type" value="Genomic_DNA"/>
</dbReference>
<accession>A0A516X606</accession>
<dbReference type="Gene3D" id="3.40.960.10">
    <property type="entry name" value="VSR Endonuclease"/>
    <property type="match status" value="1"/>
</dbReference>
<dbReference type="AlphaFoldDB" id="A0A516X606"/>
<dbReference type="Proteomes" id="UP000317344">
    <property type="component" value="Chromosome"/>
</dbReference>
<evidence type="ECO:0000313" key="2">
    <source>
        <dbReference type="Proteomes" id="UP000317344"/>
    </source>
</evidence>
<evidence type="ECO:0000313" key="1">
    <source>
        <dbReference type="EMBL" id="QDQ98453.1"/>
    </source>
</evidence>
<reference evidence="1 2" key="1">
    <citation type="submission" date="2019-07" db="EMBL/GenBank/DDBJ databases">
        <title>Tomitella cavernea sp. nov., an actinomycete isolated from soil.</title>
        <authorList>
            <person name="Cheng J."/>
        </authorList>
    </citation>
    <scope>NUCLEOTIDE SEQUENCE [LARGE SCALE GENOMIC DNA]</scope>
    <source>
        <strain evidence="1 2">HY188</strain>
    </source>
</reference>
<keyword evidence="2" id="KW-1185">Reference proteome</keyword>
<name>A0A516X606_9ACTN</name>
<evidence type="ECO:0008006" key="3">
    <source>
        <dbReference type="Google" id="ProtNLM"/>
    </source>
</evidence>
<proteinExistence type="predicted"/>
<gene>
    <name evidence="1" type="ORF">FO059_15410</name>
</gene>
<protein>
    <recommendedName>
        <fullName evidence="3">DUF559 domain-containing protein</fullName>
    </recommendedName>
</protein>
<dbReference type="RefSeq" id="WP_143909858.1">
    <property type="nucleotide sequence ID" value="NZ_CP041765.1"/>
</dbReference>
<reference evidence="1 2" key="2">
    <citation type="submission" date="2019-07" db="EMBL/GenBank/DDBJ databases">
        <authorList>
            <person name="Huang Y."/>
        </authorList>
    </citation>
    <scope>NUCLEOTIDE SEQUENCE [LARGE SCALE GENOMIC DNA]</scope>
    <source>
        <strain evidence="1 2">HY188</strain>
    </source>
</reference>
<dbReference type="KEGG" id="toy:FO059_15410"/>